<evidence type="ECO:0000313" key="2">
    <source>
        <dbReference type="Proteomes" id="UP001157418"/>
    </source>
</evidence>
<dbReference type="PANTHER" id="PTHR21068">
    <property type="entry name" value="SPARTIN"/>
    <property type="match status" value="1"/>
</dbReference>
<gene>
    <name evidence="1" type="ORF">LVIROSA_LOCUS33249</name>
</gene>
<sequence length="163" mass="18670">MYPLLETKDLVEKLFPNNDQSHEQEQKSTAFESSDEFVIKIPKLIVHSIDKQQSIQLASGVFEIIRIRQGDTFITTLVRVFYEIQWPLAKDEAAVKLDGSHYFFTLRVPSQSENDVALEDLLNYSLTITGNSSDELDRVLEEYSAFSVKGVKMDVVLRGYTCR</sequence>
<name>A0AAU9PCX3_9ASTR</name>
<evidence type="ECO:0000313" key="1">
    <source>
        <dbReference type="EMBL" id="CAH1447651.1"/>
    </source>
</evidence>
<proteinExistence type="predicted"/>
<comment type="caution">
    <text evidence="1">The sequence shown here is derived from an EMBL/GenBank/DDBJ whole genome shotgun (WGS) entry which is preliminary data.</text>
</comment>
<organism evidence="1 2">
    <name type="scientific">Lactuca virosa</name>
    <dbReference type="NCBI Taxonomy" id="75947"/>
    <lineage>
        <taxon>Eukaryota</taxon>
        <taxon>Viridiplantae</taxon>
        <taxon>Streptophyta</taxon>
        <taxon>Embryophyta</taxon>
        <taxon>Tracheophyta</taxon>
        <taxon>Spermatophyta</taxon>
        <taxon>Magnoliopsida</taxon>
        <taxon>eudicotyledons</taxon>
        <taxon>Gunneridae</taxon>
        <taxon>Pentapetalae</taxon>
        <taxon>asterids</taxon>
        <taxon>campanulids</taxon>
        <taxon>Asterales</taxon>
        <taxon>Asteraceae</taxon>
        <taxon>Cichorioideae</taxon>
        <taxon>Cichorieae</taxon>
        <taxon>Lactucinae</taxon>
        <taxon>Lactuca</taxon>
    </lineage>
</organism>
<protein>
    <submittedName>
        <fullName evidence="1">Uncharacterized protein</fullName>
    </submittedName>
</protein>
<dbReference type="EMBL" id="CAKMRJ010005564">
    <property type="protein sequence ID" value="CAH1447651.1"/>
    <property type="molecule type" value="Genomic_DNA"/>
</dbReference>
<dbReference type="GO" id="GO:0005886">
    <property type="term" value="C:plasma membrane"/>
    <property type="evidence" value="ECO:0007669"/>
    <property type="project" value="TreeGrafter"/>
</dbReference>
<dbReference type="AlphaFoldDB" id="A0AAU9PCX3"/>
<dbReference type="PANTHER" id="PTHR21068:SF50">
    <property type="entry name" value="PROTEIN EARLY-RESPONSIVE TO DEHYDRATION 7, CHLOROPLASTIC-LIKE ISOFORM X1"/>
    <property type="match status" value="1"/>
</dbReference>
<accession>A0AAU9PCX3</accession>
<reference evidence="1 2" key="1">
    <citation type="submission" date="2022-01" db="EMBL/GenBank/DDBJ databases">
        <authorList>
            <person name="Xiong W."/>
            <person name="Schranz E."/>
        </authorList>
    </citation>
    <scope>NUCLEOTIDE SEQUENCE [LARGE SCALE GENOMIC DNA]</scope>
</reference>
<dbReference type="InterPro" id="IPR045036">
    <property type="entry name" value="Spartin-like"/>
</dbReference>
<keyword evidence="2" id="KW-1185">Reference proteome</keyword>
<dbReference type="Proteomes" id="UP001157418">
    <property type="component" value="Unassembled WGS sequence"/>
</dbReference>